<comment type="caution">
    <text evidence="13">The sequence shown here is derived from an EMBL/GenBank/DDBJ whole genome shotgun (WGS) entry which is preliminary data.</text>
</comment>
<feature type="transmembrane region" description="Helical" evidence="12">
    <location>
        <begin position="404"/>
        <end position="425"/>
    </location>
</feature>
<keyword evidence="9 11" id="KW-0472">Membrane</keyword>
<evidence type="ECO:0000313" key="14">
    <source>
        <dbReference type="Proteomes" id="UP001595904"/>
    </source>
</evidence>
<evidence type="ECO:0000256" key="11">
    <source>
        <dbReference type="PIRNR" id="PIRNR016636"/>
    </source>
</evidence>
<evidence type="ECO:0000256" key="4">
    <source>
        <dbReference type="ARBA" id="ARBA00022475"/>
    </source>
</evidence>
<protein>
    <recommendedName>
        <fullName evidence="11">Probable alginate O-acetylase</fullName>
        <ecNumber evidence="11">2.3.1.-</ecNumber>
    </recommendedName>
</protein>
<dbReference type="PANTHER" id="PTHR13285:SF23">
    <property type="entry name" value="TEICHOIC ACID D-ALANYLTRANSFERASE"/>
    <property type="match status" value="1"/>
</dbReference>
<feature type="transmembrane region" description="Helical" evidence="12">
    <location>
        <begin position="330"/>
        <end position="347"/>
    </location>
</feature>
<evidence type="ECO:0000256" key="6">
    <source>
        <dbReference type="ARBA" id="ARBA00022692"/>
    </source>
</evidence>
<evidence type="ECO:0000256" key="7">
    <source>
        <dbReference type="ARBA" id="ARBA00022841"/>
    </source>
</evidence>
<feature type="transmembrane region" description="Helical" evidence="12">
    <location>
        <begin position="359"/>
        <end position="380"/>
    </location>
</feature>
<keyword evidence="14" id="KW-1185">Reference proteome</keyword>
<keyword evidence="4 11" id="KW-1003">Cell membrane</keyword>
<dbReference type="EC" id="2.3.1.-" evidence="11"/>
<dbReference type="Proteomes" id="UP001595904">
    <property type="component" value="Unassembled WGS sequence"/>
</dbReference>
<evidence type="ECO:0000256" key="1">
    <source>
        <dbReference type="ARBA" id="ARBA00004651"/>
    </source>
</evidence>
<keyword evidence="8 12" id="KW-1133">Transmembrane helix</keyword>
<name>A0ABV8T1R4_9GAMM</name>
<comment type="subcellular location">
    <subcellularLocation>
        <location evidence="11">Cell inner membrane</location>
    </subcellularLocation>
    <subcellularLocation>
        <location evidence="1">Cell membrane</location>
        <topology evidence="1">Multi-pass membrane protein</topology>
    </subcellularLocation>
</comment>
<evidence type="ECO:0000256" key="5">
    <source>
        <dbReference type="ARBA" id="ARBA00022679"/>
    </source>
</evidence>
<organism evidence="13 14">
    <name type="scientific">Steroidobacter flavus</name>
    <dbReference type="NCBI Taxonomy" id="1842136"/>
    <lineage>
        <taxon>Bacteria</taxon>
        <taxon>Pseudomonadati</taxon>
        <taxon>Pseudomonadota</taxon>
        <taxon>Gammaproteobacteria</taxon>
        <taxon>Steroidobacterales</taxon>
        <taxon>Steroidobacteraceae</taxon>
        <taxon>Steroidobacter</taxon>
    </lineage>
</organism>
<dbReference type="EMBL" id="JBHSDU010000015">
    <property type="protein sequence ID" value="MFC4313292.1"/>
    <property type="molecule type" value="Genomic_DNA"/>
</dbReference>
<dbReference type="InterPro" id="IPR004299">
    <property type="entry name" value="MBOAT_fam"/>
</dbReference>
<evidence type="ECO:0000256" key="12">
    <source>
        <dbReference type="SAM" id="Phobius"/>
    </source>
</evidence>
<dbReference type="PIRSF" id="PIRSF500217">
    <property type="entry name" value="AlgI"/>
    <property type="match status" value="1"/>
</dbReference>
<keyword evidence="11" id="KW-0997">Cell inner membrane</keyword>
<dbReference type="PIRSF" id="PIRSF016636">
    <property type="entry name" value="AlgI_DltB"/>
    <property type="match status" value="1"/>
</dbReference>
<feature type="transmembrane region" description="Helical" evidence="12">
    <location>
        <begin position="116"/>
        <end position="137"/>
    </location>
</feature>
<evidence type="ECO:0000256" key="3">
    <source>
        <dbReference type="ARBA" id="ARBA00010323"/>
    </source>
</evidence>
<keyword evidence="6 11" id="KW-0812">Transmembrane</keyword>
<dbReference type="Pfam" id="PF03062">
    <property type="entry name" value="MBOAT"/>
    <property type="match status" value="1"/>
</dbReference>
<proteinExistence type="inferred from homology"/>
<dbReference type="InterPro" id="IPR051085">
    <property type="entry name" value="MB_O-acyltransferase"/>
</dbReference>
<evidence type="ECO:0000313" key="13">
    <source>
        <dbReference type="EMBL" id="MFC4313292.1"/>
    </source>
</evidence>
<sequence length="470" mass="53897">MIFNSFTFWAFFALVLALYWRLPHRGQNYLLLVAGYVFYGFWDWRYLGLLAFSTIVDYYVGYLLVRVDDARKRKWLITTSVVVNLTFLGFFKYFGFFVHEMAALLTSLGFEPHLPVLHIVLPVGISFYTFQSMAYTIDIYRGKAQPARNLPEFATYVAYFPPLVAGPIERAVHLLPQIQKERRLSQGDFAEGLYHILIGLAKKVFIADNLAPIANRVFDMPAADLTATEMLIGVYAFAFQIYGDFSGYSSIAQGVSKWLGIDLSYNFRMPYFSRSPSEFWQRWHISLSQWLRDYLYIPLGGNRHGPTRTHINLMLTMLLGGLWHGANWTFIAWGAWHGLLLIAYRVAGTDSFEKPAAHPAISVLQAVAMFHFVCIGWIFFRAESLSQAFGLIGALGHGFAVTDFALYAGSLLLFFAAPLLVYEWFAYRRNEMLLALSRPVWQRVALYGYFIAMVVVFPPLTQQVFIYFQF</sequence>
<evidence type="ECO:0000256" key="10">
    <source>
        <dbReference type="ARBA" id="ARBA00023315"/>
    </source>
</evidence>
<keyword evidence="5 11" id="KW-0808">Transferase</keyword>
<feature type="transmembrane region" description="Helical" evidence="12">
    <location>
        <begin position="446"/>
        <end position="468"/>
    </location>
</feature>
<dbReference type="RefSeq" id="WP_380603476.1">
    <property type="nucleotide sequence ID" value="NZ_JBHSDU010000015.1"/>
</dbReference>
<feature type="transmembrane region" description="Helical" evidence="12">
    <location>
        <begin position="47"/>
        <end position="65"/>
    </location>
</feature>
<feature type="transmembrane region" description="Helical" evidence="12">
    <location>
        <begin position="77"/>
        <end position="96"/>
    </location>
</feature>
<comment type="pathway">
    <text evidence="2 11">Glycan biosynthesis; alginate biosynthesis.</text>
</comment>
<keyword evidence="10 11" id="KW-0012">Acyltransferase</keyword>
<reference evidence="14" key="1">
    <citation type="journal article" date="2019" name="Int. J. Syst. Evol. Microbiol.">
        <title>The Global Catalogue of Microorganisms (GCM) 10K type strain sequencing project: providing services to taxonomists for standard genome sequencing and annotation.</title>
        <authorList>
            <consortium name="The Broad Institute Genomics Platform"/>
            <consortium name="The Broad Institute Genome Sequencing Center for Infectious Disease"/>
            <person name="Wu L."/>
            <person name="Ma J."/>
        </authorList>
    </citation>
    <scope>NUCLEOTIDE SEQUENCE [LARGE SCALE GENOMIC DNA]</scope>
    <source>
        <strain evidence="14">CGMCC 1.10759</strain>
    </source>
</reference>
<evidence type="ECO:0000256" key="8">
    <source>
        <dbReference type="ARBA" id="ARBA00022989"/>
    </source>
</evidence>
<comment type="similarity">
    <text evidence="3 11">Belongs to the membrane-bound acyltransferase family.</text>
</comment>
<evidence type="ECO:0000256" key="9">
    <source>
        <dbReference type="ARBA" id="ARBA00023136"/>
    </source>
</evidence>
<gene>
    <name evidence="13" type="ORF">ACFPN2_29705</name>
</gene>
<dbReference type="InterPro" id="IPR028362">
    <property type="entry name" value="AlgI"/>
</dbReference>
<dbReference type="PANTHER" id="PTHR13285">
    <property type="entry name" value="ACYLTRANSFERASE"/>
    <property type="match status" value="1"/>
</dbReference>
<dbReference type="InterPro" id="IPR024194">
    <property type="entry name" value="Ac/AlaTfrase_AlgI/DltB"/>
</dbReference>
<evidence type="ECO:0000256" key="2">
    <source>
        <dbReference type="ARBA" id="ARBA00005182"/>
    </source>
</evidence>
<accession>A0ABV8T1R4</accession>
<keyword evidence="7 11" id="KW-0016">Alginate biosynthesis</keyword>